<proteinExistence type="predicted"/>
<accession>A0A224Y721</accession>
<protein>
    <submittedName>
        <fullName evidence="2">Uncharacterized protein</fullName>
    </submittedName>
</protein>
<keyword evidence="1" id="KW-0472">Membrane</keyword>
<dbReference type="AlphaFoldDB" id="A0A224Y721"/>
<feature type="transmembrane region" description="Helical" evidence="1">
    <location>
        <begin position="12"/>
        <end position="30"/>
    </location>
</feature>
<organism evidence="2">
    <name type="scientific">Rhipicephalus zambeziensis</name>
    <dbReference type="NCBI Taxonomy" id="60191"/>
    <lineage>
        <taxon>Eukaryota</taxon>
        <taxon>Metazoa</taxon>
        <taxon>Ecdysozoa</taxon>
        <taxon>Arthropoda</taxon>
        <taxon>Chelicerata</taxon>
        <taxon>Arachnida</taxon>
        <taxon>Acari</taxon>
        <taxon>Parasitiformes</taxon>
        <taxon>Ixodida</taxon>
        <taxon>Ixodoidea</taxon>
        <taxon>Ixodidae</taxon>
        <taxon>Rhipicephalinae</taxon>
        <taxon>Rhipicephalus</taxon>
        <taxon>Rhipicephalus</taxon>
    </lineage>
</organism>
<name>A0A224Y721_9ACAR</name>
<dbReference type="EMBL" id="GFPF01002220">
    <property type="protein sequence ID" value="MAA13366.1"/>
    <property type="molecule type" value="Transcribed_RNA"/>
</dbReference>
<feature type="transmembrane region" description="Helical" evidence="1">
    <location>
        <begin position="36"/>
        <end position="54"/>
    </location>
</feature>
<keyword evidence="1" id="KW-0812">Transmembrane</keyword>
<reference evidence="2" key="1">
    <citation type="journal article" date="2017" name="Parasit. Vectors">
        <title>Sialotranscriptomics of Rhipicephalus zambeziensis reveals intricate expression profiles of secretory proteins and suggests tight temporal transcriptional regulation during blood-feeding.</title>
        <authorList>
            <person name="de Castro M.H."/>
            <person name="de Klerk D."/>
            <person name="Pienaar R."/>
            <person name="Rees D.J.G."/>
            <person name="Mans B.J."/>
        </authorList>
    </citation>
    <scope>NUCLEOTIDE SEQUENCE</scope>
    <source>
        <tissue evidence="2">Salivary glands</tissue>
    </source>
</reference>
<sequence>MPIDAAALTCPCTLKLMGFLFVSVVVPQMLADVCCYPLHVLLFFLFSGCCKIVAFSTGLQDREITKGNHKRYSSFYLFFFFFKHIKNGMSKLFFFCFTVHYLTELP</sequence>
<keyword evidence="1" id="KW-1133">Transmembrane helix</keyword>
<evidence type="ECO:0000313" key="2">
    <source>
        <dbReference type="EMBL" id="MAA13366.1"/>
    </source>
</evidence>
<evidence type="ECO:0000256" key="1">
    <source>
        <dbReference type="SAM" id="Phobius"/>
    </source>
</evidence>
<feature type="transmembrane region" description="Helical" evidence="1">
    <location>
        <begin position="75"/>
        <end position="102"/>
    </location>
</feature>